<dbReference type="Gene3D" id="3.40.630.30">
    <property type="match status" value="1"/>
</dbReference>
<dbReference type="KEGG" id="cck:Ccar_06765"/>
<evidence type="ECO:0000313" key="4">
    <source>
        <dbReference type="EMBL" id="EET87158.1"/>
    </source>
</evidence>
<dbReference type="GO" id="GO:0003700">
    <property type="term" value="F:DNA-binding transcription factor activity"/>
    <property type="evidence" value="ECO:0007669"/>
    <property type="project" value="InterPro"/>
</dbReference>
<dbReference type="PROSITE" id="PS50995">
    <property type="entry name" value="HTH_MARR_2"/>
    <property type="match status" value="1"/>
</dbReference>
<organism evidence="4 5">
    <name type="scientific">Clostridium carboxidivorans P7</name>
    <dbReference type="NCBI Taxonomy" id="536227"/>
    <lineage>
        <taxon>Bacteria</taxon>
        <taxon>Bacillati</taxon>
        <taxon>Bacillota</taxon>
        <taxon>Clostridia</taxon>
        <taxon>Eubacteriales</taxon>
        <taxon>Clostridiaceae</taxon>
        <taxon>Clostridium</taxon>
    </lineage>
</organism>
<dbReference type="SUPFAM" id="SSF46785">
    <property type="entry name" value="Winged helix' DNA-binding domain"/>
    <property type="match status" value="1"/>
</dbReference>
<dbReference type="Pfam" id="PF00583">
    <property type="entry name" value="Acetyltransf_1"/>
    <property type="match status" value="1"/>
</dbReference>
<accession>C6PUG0</accession>
<dbReference type="InterPro" id="IPR000182">
    <property type="entry name" value="GNAT_dom"/>
</dbReference>
<dbReference type="GO" id="GO:0008080">
    <property type="term" value="F:N-acetyltransferase activity"/>
    <property type="evidence" value="ECO:0007669"/>
    <property type="project" value="InterPro"/>
</dbReference>
<dbReference type="Pfam" id="PF01047">
    <property type="entry name" value="MarR"/>
    <property type="match status" value="1"/>
</dbReference>
<dbReference type="Gene3D" id="1.10.10.10">
    <property type="entry name" value="Winged helix-like DNA-binding domain superfamily/Winged helix DNA-binding domain"/>
    <property type="match status" value="1"/>
</dbReference>
<dbReference type="OrthoDB" id="5419426at2"/>
<dbReference type="EMBL" id="ACVI01000036">
    <property type="protein sequence ID" value="EET87158.1"/>
    <property type="molecule type" value="Genomic_DNA"/>
</dbReference>
<keyword evidence="5" id="KW-1185">Reference proteome</keyword>
<dbReference type="PATRIC" id="fig|536227.13.peg.1425"/>
<proteinExistence type="predicted"/>
<name>C6PUG0_9CLOT</name>
<dbReference type="eggNOG" id="COG1246">
    <property type="taxonomic scope" value="Bacteria"/>
</dbReference>
<dbReference type="InterPro" id="IPR016181">
    <property type="entry name" value="Acyl_CoA_acyltransferase"/>
</dbReference>
<dbReference type="CDD" id="cd04301">
    <property type="entry name" value="NAT_SF"/>
    <property type="match status" value="1"/>
</dbReference>
<evidence type="ECO:0000259" key="2">
    <source>
        <dbReference type="PROSITE" id="PS50995"/>
    </source>
</evidence>
<dbReference type="InterPro" id="IPR036390">
    <property type="entry name" value="WH_DNA-bd_sf"/>
</dbReference>
<dbReference type="AlphaFoldDB" id="C6PUG0"/>
<evidence type="ECO:0000313" key="5">
    <source>
        <dbReference type="Proteomes" id="UP000004198"/>
    </source>
</evidence>
<dbReference type="PANTHER" id="PTHR13947">
    <property type="entry name" value="GNAT FAMILY N-ACETYLTRANSFERASE"/>
    <property type="match status" value="1"/>
</dbReference>
<dbReference type="eggNOG" id="COG1846">
    <property type="taxonomic scope" value="Bacteria"/>
</dbReference>
<dbReference type="InterPro" id="IPR000835">
    <property type="entry name" value="HTH_MarR-typ"/>
</dbReference>
<gene>
    <name evidence="4" type="ORF">CcarbDRAFT_2427</name>
</gene>
<dbReference type="SUPFAM" id="SSF55729">
    <property type="entry name" value="Acyl-CoA N-acyltransferases (Nat)"/>
    <property type="match status" value="1"/>
</dbReference>
<feature type="domain" description="N-acetyltransferase" evidence="3">
    <location>
        <begin position="149"/>
        <end position="304"/>
    </location>
</feature>
<reference evidence="4 5" key="1">
    <citation type="submission" date="2009-06" db="EMBL/GenBank/DDBJ databases">
        <title>The draft genome of Clostridium carboxidivorans P7.</title>
        <authorList>
            <consortium name="US DOE Joint Genome Institute (JGI-PGF)"/>
            <person name="Lucas S."/>
            <person name="Copeland A."/>
            <person name="Lapidus A."/>
            <person name="Glavina del Rio T."/>
            <person name="Tice H."/>
            <person name="Bruce D."/>
            <person name="Goodwin L."/>
            <person name="Pitluck S."/>
            <person name="Larimer F."/>
            <person name="Land M.L."/>
            <person name="Hauser L."/>
            <person name="Hemme C.L."/>
        </authorList>
    </citation>
    <scope>NUCLEOTIDE SEQUENCE [LARGE SCALE GENOMIC DNA]</scope>
    <source>
        <strain evidence="4 5">P7</strain>
    </source>
</reference>
<dbReference type="Proteomes" id="UP000004198">
    <property type="component" value="Unassembled WGS sequence"/>
</dbReference>
<comment type="caution">
    <text evidence="4">The sequence shown here is derived from an EMBL/GenBank/DDBJ whole genome shotgun (WGS) entry which is preliminary data.</text>
</comment>
<dbReference type="SMART" id="SM00347">
    <property type="entry name" value="HTH_MARR"/>
    <property type="match status" value="1"/>
</dbReference>
<dbReference type="InterPro" id="IPR036388">
    <property type="entry name" value="WH-like_DNA-bd_sf"/>
</dbReference>
<protein>
    <submittedName>
        <fullName evidence="4">Transcriptional regulator, MarR family with acetyltransferase activity</fullName>
    </submittedName>
</protein>
<dbReference type="PROSITE" id="PS51186">
    <property type="entry name" value="GNAT"/>
    <property type="match status" value="1"/>
</dbReference>
<dbReference type="PANTHER" id="PTHR13947:SF37">
    <property type="entry name" value="LD18367P"/>
    <property type="match status" value="1"/>
</dbReference>
<dbReference type="STRING" id="536227.Ccar_06765"/>
<evidence type="ECO:0000259" key="3">
    <source>
        <dbReference type="PROSITE" id="PS51186"/>
    </source>
</evidence>
<keyword evidence="1 4" id="KW-0808">Transferase</keyword>
<dbReference type="RefSeq" id="WP_007061312.1">
    <property type="nucleotide sequence ID" value="NZ_ACVI01000036.1"/>
</dbReference>
<feature type="domain" description="HTH marR-type" evidence="2">
    <location>
        <begin position="1"/>
        <end position="140"/>
    </location>
</feature>
<dbReference type="InterPro" id="IPR050769">
    <property type="entry name" value="NAT_camello-type"/>
</dbReference>
<sequence>MLLVKLNAVSEIRRFNRFYTNVLGLLDQHILDSGYSLTEVRVLLEISKLNQCTANILVNKLKIDRSYMSRIIKHLEKNELITKIQSKEDNRINFVLITEKGTHTINILSKKSDEQMENLIEHLTEDELTKVLDAMKIIKNKFSETVNPINIRNFIKNDINNIILQHKTLYAKEYNLSPIFGDYVEKGVHEFVQNYDSEKECMLIPEMNGKAVGSIAISKFDNQTAHLRYFLLEPETRGRGLGHKLVDMALNFCRKKGYKHVFLETISCLKTARHIYASEGFKITQTHENTTWGKDILEERWDLDL</sequence>
<evidence type="ECO:0000256" key="1">
    <source>
        <dbReference type="ARBA" id="ARBA00022679"/>
    </source>
</evidence>